<dbReference type="Pfam" id="PF17853">
    <property type="entry name" value="GGDEF_2"/>
    <property type="match status" value="1"/>
</dbReference>
<keyword evidence="2" id="KW-0238">DNA-binding</keyword>
<feature type="domain" description="Response regulatory" evidence="6">
    <location>
        <begin position="3"/>
        <end position="120"/>
    </location>
</feature>
<evidence type="ECO:0000313" key="7">
    <source>
        <dbReference type="EMBL" id="RIX52441.1"/>
    </source>
</evidence>
<reference evidence="7 8" key="1">
    <citation type="submission" date="2018-09" db="EMBL/GenBank/DDBJ databases">
        <title>Paenibacillus aracenensis nov. sp. isolated from a cave in southern Spain.</title>
        <authorList>
            <person name="Jurado V."/>
            <person name="Gutierrez-Patricio S."/>
            <person name="Gonzalez-Pimentel J.L."/>
            <person name="Miller A.Z."/>
            <person name="Laiz L."/>
            <person name="Saiz-Jimenez C."/>
        </authorList>
    </citation>
    <scope>NUCLEOTIDE SEQUENCE [LARGE SCALE GENOMIC DNA]</scope>
    <source>
        <strain evidence="7 8">DSM 22867</strain>
    </source>
</reference>
<dbReference type="RefSeq" id="WP_119600167.1">
    <property type="nucleotide sequence ID" value="NZ_QXQA01000007.1"/>
</dbReference>
<evidence type="ECO:0000256" key="2">
    <source>
        <dbReference type="ARBA" id="ARBA00023125"/>
    </source>
</evidence>
<evidence type="ECO:0000256" key="3">
    <source>
        <dbReference type="ARBA" id="ARBA00023163"/>
    </source>
</evidence>
<dbReference type="OrthoDB" id="342399at2"/>
<dbReference type="CDD" id="cd17536">
    <property type="entry name" value="REC_YesN-like"/>
    <property type="match status" value="1"/>
</dbReference>
<dbReference type="GO" id="GO:0043565">
    <property type="term" value="F:sequence-specific DNA binding"/>
    <property type="evidence" value="ECO:0007669"/>
    <property type="project" value="InterPro"/>
</dbReference>
<accession>A0A3A1UYA6</accession>
<feature type="modified residue" description="4-aspartylphosphate" evidence="4">
    <location>
        <position position="55"/>
    </location>
</feature>
<dbReference type="SMART" id="SM00448">
    <property type="entry name" value="REC"/>
    <property type="match status" value="1"/>
</dbReference>
<dbReference type="InterPro" id="IPR020449">
    <property type="entry name" value="Tscrpt_reg_AraC-type_HTH"/>
</dbReference>
<keyword evidence="1" id="KW-0805">Transcription regulation</keyword>
<dbReference type="Gene3D" id="1.10.10.60">
    <property type="entry name" value="Homeodomain-like"/>
    <property type="match status" value="2"/>
</dbReference>
<dbReference type="InterPro" id="IPR018062">
    <property type="entry name" value="HTH_AraC-typ_CS"/>
</dbReference>
<evidence type="ECO:0000256" key="4">
    <source>
        <dbReference type="PROSITE-ProRule" id="PRU00169"/>
    </source>
</evidence>
<evidence type="ECO:0000259" key="5">
    <source>
        <dbReference type="PROSITE" id="PS01124"/>
    </source>
</evidence>
<dbReference type="PROSITE" id="PS00041">
    <property type="entry name" value="HTH_ARAC_FAMILY_1"/>
    <property type="match status" value="1"/>
</dbReference>
<dbReference type="InterPro" id="IPR041522">
    <property type="entry name" value="CdaR_GGDEF"/>
</dbReference>
<dbReference type="InterPro" id="IPR011006">
    <property type="entry name" value="CheY-like_superfamily"/>
</dbReference>
<dbReference type="SUPFAM" id="SSF46689">
    <property type="entry name" value="Homeodomain-like"/>
    <property type="match status" value="2"/>
</dbReference>
<dbReference type="Pfam" id="PF12833">
    <property type="entry name" value="HTH_18"/>
    <property type="match status" value="1"/>
</dbReference>
<dbReference type="GO" id="GO:0003700">
    <property type="term" value="F:DNA-binding transcription factor activity"/>
    <property type="evidence" value="ECO:0007669"/>
    <property type="project" value="InterPro"/>
</dbReference>
<dbReference type="Proteomes" id="UP000266482">
    <property type="component" value="Unassembled WGS sequence"/>
</dbReference>
<dbReference type="Pfam" id="PF00072">
    <property type="entry name" value="Response_reg"/>
    <property type="match status" value="1"/>
</dbReference>
<dbReference type="PANTHER" id="PTHR43280:SF28">
    <property type="entry name" value="HTH-TYPE TRANSCRIPTIONAL ACTIVATOR RHAS"/>
    <property type="match status" value="1"/>
</dbReference>
<feature type="domain" description="HTH araC/xylS-type" evidence="5">
    <location>
        <begin position="434"/>
        <end position="532"/>
    </location>
</feature>
<sequence length="533" mass="60545">MYHLLIVDDEASVVESLALTIPWEEHGIEEVHLAYSAEEALQIAEKVPIDIMITDIRMPEMDGLELIGHMRSLSSKFRSIILSGHDEFEYAQKAIRHQTLGYLLKPVDIGELIDAVRKAIVDIEEEWAEISSYQRIKHTLHANMPLLRNQLLSDLLQNKPIEPKWLEERLDMIDVSFRLGDPYLMMVVRLEEDFSGYDLHSLSLLEYAVSNIAEEVFEELFELWHCVTEQGYLVFLIKSRAADGLVRADSYAIKLQNHVHKYLKGSLSVCLSKIGTFPSEVADSYQASVAAINRNVGKNKSYFITVEDNPVQPEDSNVIQLYEPPLLPVLLQSGSWDEAAVKISKMLVLDDPSTEPSRDHLLAVFLYLSSSFTTIMASEGLPIEETLGEEFDLLLRKKSQLSRQRIFEWADKIIVSLKAIASKQLEDSHQQIASKVRTYIQGHLAEGISLQTVADHVGLHPVYLSKVYKSATGETIGDLLYRIRMERAAYLLQNTEMKIAEISSELGFLAAPHFIKIFKRHYGSTPQEYRNKS</sequence>
<dbReference type="PROSITE" id="PS50110">
    <property type="entry name" value="RESPONSE_REGULATORY"/>
    <property type="match status" value="1"/>
</dbReference>
<dbReference type="SUPFAM" id="SSF52172">
    <property type="entry name" value="CheY-like"/>
    <property type="match status" value="1"/>
</dbReference>
<evidence type="ECO:0000313" key="8">
    <source>
        <dbReference type="Proteomes" id="UP000266482"/>
    </source>
</evidence>
<dbReference type="InterPro" id="IPR001789">
    <property type="entry name" value="Sig_transdc_resp-reg_receiver"/>
</dbReference>
<name>A0A3A1UYA6_9BACL</name>
<gene>
    <name evidence="7" type="ORF">D3P08_13280</name>
</gene>
<keyword evidence="3" id="KW-0804">Transcription</keyword>
<dbReference type="SMART" id="SM00342">
    <property type="entry name" value="HTH_ARAC"/>
    <property type="match status" value="1"/>
</dbReference>
<dbReference type="PROSITE" id="PS01124">
    <property type="entry name" value="HTH_ARAC_FAMILY_2"/>
    <property type="match status" value="1"/>
</dbReference>
<dbReference type="GO" id="GO:0000160">
    <property type="term" value="P:phosphorelay signal transduction system"/>
    <property type="evidence" value="ECO:0007669"/>
    <property type="project" value="InterPro"/>
</dbReference>
<dbReference type="InterPro" id="IPR009057">
    <property type="entry name" value="Homeodomain-like_sf"/>
</dbReference>
<keyword evidence="4" id="KW-0597">Phosphoprotein</keyword>
<dbReference type="Gene3D" id="3.40.50.2300">
    <property type="match status" value="1"/>
</dbReference>
<dbReference type="PRINTS" id="PR00032">
    <property type="entry name" value="HTHARAC"/>
</dbReference>
<evidence type="ECO:0000256" key="1">
    <source>
        <dbReference type="ARBA" id="ARBA00023015"/>
    </source>
</evidence>
<dbReference type="AlphaFoldDB" id="A0A3A1UYA6"/>
<proteinExistence type="predicted"/>
<comment type="caution">
    <text evidence="7">The sequence shown here is derived from an EMBL/GenBank/DDBJ whole genome shotgun (WGS) entry which is preliminary data.</text>
</comment>
<protein>
    <submittedName>
        <fullName evidence="7">Response regulator</fullName>
    </submittedName>
</protein>
<keyword evidence="8" id="KW-1185">Reference proteome</keyword>
<organism evidence="7 8">
    <name type="scientific">Paenibacillus nanensis</name>
    <dbReference type="NCBI Taxonomy" id="393251"/>
    <lineage>
        <taxon>Bacteria</taxon>
        <taxon>Bacillati</taxon>
        <taxon>Bacillota</taxon>
        <taxon>Bacilli</taxon>
        <taxon>Bacillales</taxon>
        <taxon>Paenibacillaceae</taxon>
        <taxon>Paenibacillus</taxon>
    </lineage>
</organism>
<dbReference type="EMBL" id="QXQA01000007">
    <property type="protein sequence ID" value="RIX52441.1"/>
    <property type="molecule type" value="Genomic_DNA"/>
</dbReference>
<dbReference type="PANTHER" id="PTHR43280">
    <property type="entry name" value="ARAC-FAMILY TRANSCRIPTIONAL REGULATOR"/>
    <property type="match status" value="1"/>
</dbReference>
<dbReference type="InterPro" id="IPR018060">
    <property type="entry name" value="HTH_AraC"/>
</dbReference>
<evidence type="ECO:0000259" key="6">
    <source>
        <dbReference type="PROSITE" id="PS50110"/>
    </source>
</evidence>